<comment type="subcellular location">
    <subcellularLocation>
        <location evidence="1">Membrane</location>
        <topology evidence="1">Multi-pass membrane protein</topology>
    </subcellularLocation>
</comment>
<dbReference type="InterPro" id="IPR005828">
    <property type="entry name" value="MFS_sugar_transport-like"/>
</dbReference>
<dbReference type="PANTHER" id="PTHR23500">
    <property type="entry name" value="SOLUTE CARRIER FAMILY 2, FACILITATED GLUCOSE TRANSPORTER"/>
    <property type="match status" value="1"/>
</dbReference>
<dbReference type="GO" id="GO:0016020">
    <property type="term" value="C:membrane"/>
    <property type="evidence" value="ECO:0007669"/>
    <property type="project" value="UniProtKB-SubCell"/>
</dbReference>
<dbReference type="Gramene" id="OE9A001738T1">
    <property type="protein sequence ID" value="OE9A001738C1"/>
    <property type="gene ID" value="OE9A001738"/>
</dbReference>
<keyword evidence="3" id="KW-0813">Transport</keyword>
<proteinExistence type="inferred from homology"/>
<gene>
    <name evidence="11" type="ORF">OLEA9_A001738</name>
</gene>
<protein>
    <submittedName>
        <fullName evidence="11">Sugar carrier C-like</fullName>
    </submittedName>
</protein>
<keyword evidence="7 10" id="KW-1133">Transmembrane helix</keyword>
<evidence type="ECO:0000313" key="12">
    <source>
        <dbReference type="Proteomes" id="UP000594638"/>
    </source>
</evidence>
<dbReference type="OrthoDB" id="5296287at2759"/>
<organism evidence="11 12">
    <name type="scientific">Olea europaea subsp. europaea</name>
    <dbReference type="NCBI Taxonomy" id="158383"/>
    <lineage>
        <taxon>Eukaryota</taxon>
        <taxon>Viridiplantae</taxon>
        <taxon>Streptophyta</taxon>
        <taxon>Embryophyta</taxon>
        <taxon>Tracheophyta</taxon>
        <taxon>Spermatophyta</taxon>
        <taxon>Magnoliopsida</taxon>
        <taxon>eudicotyledons</taxon>
        <taxon>Gunneridae</taxon>
        <taxon>Pentapetalae</taxon>
        <taxon>asterids</taxon>
        <taxon>lamiids</taxon>
        <taxon>Lamiales</taxon>
        <taxon>Oleaceae</taxon>
        <taxon>Oleeae</taxon>
        <taxon>Olea</taxon>
    </lineage>
</organism>
<comment type="similarity">
    <text evidence="9">Belongs to the major facilitator superfamily. Phosphate:H(+) symporter (TC 2.A.1.9) family.</text>
</comment>
<evidence type="ECO:0000256" key="2">
    <source>
        <dbReference type="ARBA" id="ARBA00010992"/>
    </source>
</evidence>
<comment type="similarity">
    <text evidence="2">Belongs to the major facilitator superfamily. Sugar transporter (TC 2.A.1.1) family.</text>
</comment>
<accession>A0A8S0UQ15</accession>
<evidence type="ECO:0000256" key="9">
    <source>
        <dbReference type="ARBA" id="ARBA00044504"/>
    </source>
</evidence>
<feature type="transmembrane region" description="Helical" evidence="10">
    <location>
        <begin position="6"/>
        <end position="25"/>
    </location>
</feature>
<dbReference type="Gene3D" id="1.20.1250.20">
    <property type="entry name" value="MFS general substrate transporter like domains"/>
    <property type="match status" value="1"/>
</dbReference>
<feature type="transmembrane region" description="Helical" evidence="10">
    <location>
        <begin position="90"/>
        <end position="111"/>
    </location>
</feature>
<evidence type="ECO:0000313" key="11">
    <source>
        <dbReference type="EMBL" id="CAA3022296.1"/>
    </source>
</evidence>
<keyword evidence="5 10" id="KW-0812">Transmembrane</keyword>
<feature type="transmembrane region" description="Helical" evidence="10">
    <location>
        <begin position="158"/>
        <end position="179"/>
    </location>
</feature>
<evidence type="ECO:0000256" key="7">
    <source>
        <dbReference type="ARBA" id="ARBA00022989"/>
    </source>
</evidence>
<name>A0A8S0UQ15_OLEEU</name>
<dbReference type="PANTHER" id="PTHR23500:SF603">
    <property type="entry name" value="SUGAR CARRIER PROTEIN C-LIKE"/>
    <property type="match status" value="1"/>
</dbReference>
<evidence type="ECO:0000256" key="4">
    <source>
        <dbReference type="ARBA" id="ARBA00022597"/>
    </source>
</evidence>
<dbReference type="AlphaFoldDB" id="A0A8S0UQ15"/>
<evidence type="ECO:0000256" key="10">
    <source>
        <dbReference type="SAM" id="Phobius"/>
    </source>
</evidence>
<feature type="transmembrane region" description="Helical" evidence="10">
    <location>
        <begin position="132"/>
        <end position="152"/>
    </location>
</feature>
<dbReference type="SUPFAM" id="SSF103473">
    <property type="entry name" value="MFS general substrate transporter"/>
    <property type="match status" value="1"/>
</dbReference>
<dbReference type="PRINTS" id="PR00171">
    <property type="entry name" value="SUGRTRNSPORT"/>
</dbReference>
<evidence type="ECO:0000256" key="8">
    <source>
        <dbReference type="ARBA" id="ARBA00023136"/>
    </source>
</evidence>
<feature type="transmembrane region" description="Helical" evidence="10">
    <location>
        <begin position="37"/>
        <end position="56"/>
    </location>
</feature>
<keyword evidence="4" id="KW-0762">Sugar transport</keyword>
<evidence type="ECO:0000256" key="5">
    <source>
        <dbReference type="ARBA" id="ARBA00022692"/>
    </source>
</evidence>
<evidence type="ECO:0000256" key="1">
    <source>
        <dbReference type="ARBA" id="ARBA00004141"/>
    </source>
</evidence>
<dbReference type="Proteomes" id="UP000594638">
    <property type="component" value="Unassembled WGS sequence"/>
</dbReference>
<dbReference type="Pfam" id="PF00083">
    <property type="entry name" value="Sugar_tr"/>
    <property type="match status" value="1"/>
</dbReference>
<dbReference type="InterPro" id="IPR036259">
    <property type="entry name" value="MFS_trans_sf"/>
</dbReference>
<dbReference type="GO" id="GO:0015144">
    <property type="term" value="F:carbohydrate transmembrane transporter activity"/>
    <property type="evidence" value="ECO:0007669"/>
    <property type="project" value="InterPro"/>
</dbReference>
<dbReference type="InterPro" id="IPR003663">
    <property type="entry name" value="Sugar/inositol_transpt"/>
</dbReference>
<evidence type="ECO:0000256" key="3">
    <source>
        <dbReference type="ARBA" id="ARBA00022448"/>
    </source>
</evidence>
<keyword evidence="6" id="KW-0769">Symport</keyword>
<keyword evidence="8 10" id="KW-0472">Membrane</keyword>
<comment type="caution">
    <text evidence="11">The sequence shown here is derived from an EMBL/GenBank/DDBJ whole genome shotgun (WGS) entry which is preliminary data.</text>
</comment>
<reference evidence="11 12" key="1">
    <citation type="submission" date="2019-12" db="EMBL/GenBank/DDBJ databases">
        <authorList>
            <person name="Alioto T."/>
            <person name="Alioto T."/>
            <person name="Gomez Garrido J."/>
        </authorList>
    </citation>
    <scope>NUCLEOTIDE SEQUENCE [LARGE SCALE GENOMIC DNA]</scope>
</reference>
<keyword evidence="12" id="KW-1185">Reference proteome</keyword>
<dbReference type="EMBL" id="CACTIH010009067">
    <property type="protein sequence ID" value="CAA3022296.1"/>
    <property type="molecule type" value="Genomic_DNA"/>
</dbReference>
<dbReference type="InterPro" id="IPR045262">
    <property type="entry name" value="STP/PLT_plant"/>
</dbReference>
<sequence>MSILIPFFQQLTGINVVMFYAPVLFKTIGFGSDASLMSAAITSIINALATGSYYLYMVFAKCYLLLILDDTDCSCSTYWGQIWCDGRCDAATTVVVIGICICVAGFAWFWGPLGWIYPSKIISLEIRSVGQSVNVAVNMFFTFLIAQVFLSMLCTMKFGLFIFFAFFVAPMTVFCHFFMPETKNTPIEEMTQVWRDHWIIRNDPNDPVNAAIKMEQV</sequence>
<dbReference type="GO" id="GO:0015293">
    <property type="term" value="F:symporter activity"/>
    <property type="evidence" value="ECO:0007669"/>
    <property type="project" value="UniProtKB-KW"/>
</dbReference>
<evidence type="ECO:0000256" key="6">
    <source>
        <dbReference type="ARBA" id="ARBA00022847"/>
    </source>
</evidence>